<organism evidence="1 2">
    <name type="scientific">Splendidivirga corallicola</name>
    <dbReference type="NCBI Taxonomy" id="3051826"/>
    <lineage>
        <taxon>Bacteria</taxon>
        <taxon>Pseudomonadati</taxon>
        <taxon>Bacteroidota</taxon>
        <taxon>Cytophagia</taxon>
        <taxon>Cytophagales</taxon>
        <taxon>Splendidivirgaceae</taxon>
        <taxon>Splendidivirga</taxon>
    </lineage>
</organism>
<evidence type="ECO:0008006" key="3">
    <source>
        <dbReference type="Google" id="ProtNLM"/>
    </source>
</evidence>
<comment type="caution">
    <text evidence="1">The sequence shown here is derived from an EMBL/GenBank/DDBJ whole genome shotgun (WGS) entry which is preliminary data.</text>
</comment>
<proteinExistence type="predicted"/>
<dbReference type="RefSeq" id="WP_346754371.1">
    <property type="nucleotide sequence ID" value="NZ_JAUJEA010000011.1"/>
</dbReference>
<dbReference type="Proteomes" id="UP001172082">
    <property type="component" value="Unassembled WGS sequence"/>
</dbReference>
<accession>A0ABT8KWM0</accession>
<dbReference type="EMBL" id="JAUJEA010000011">
    <property type="protein sequence ID" value="MDN5204347.1"/>
    <property type="molecule type" value="Genomic_DNA"/>
</dbReference>
<name>A0ABT8KWM0_9BACT</name>
<evidence type="ECO:0000313" key="1">
    <source>
        <dbReference type="EMBL" id="MDN5204347.1"/>
    </source>
</evidence>
<evidence type="ECO:0000313" key="2">
    <source>
        <dbReference type="Proteomes" id="UP001172082"/>
    </source>
</evidence>
<sequence>MVLNIRAEVSPEKIKGIVDDIIEVYAEEGFKFHVLELKHLSPGRPQPTHRYEEIVE</sequence>
<reference evidence="1" key="1">
    <citation type="submission" date="2023-06" db="EMBL/GenBank/DDBJ databases">
        <title>Genomic of Parafulvivirga corallium.</title>
        <authorList>
            <person name="Wang G."/>
        </authorList>
    </citation>
    <scope>NUCLEOTIDE SEQUENCE</scope>
    <source>
        <strain evidence="1">BMA10</strain>
    </source>
</reference>
<gene>
    <name evidence="1" type="ORF">QQ008_23345</name>
</gene>
<keyword evidence="2" id="KW-1185">Reference proteome</keyword>
<protein>
    <recommendedName>
        <fullName evidence="3">4-oxalocrotonate tautomerase</fullName>
    </recommendedName>
</protein>